<dbReference type="AlphaFoldDB" id="A0A2W4UJC3"/>
<dbReference type="EMBL" id="QBMC01000028">
    <property type="protein sequence ID" value="PZO20572.1"/>
    <property type="molecule type" value="Genomic_DNA"/>
</dbReference>
<reference evidence="3" key="1">
    <citation type="submission" date="2018-04" db="EMBL/GenBank/DDBJ databases">
        <authorList>
            <person name="Cornet L."/>
        </authorList>
    </citation>
    <scope>NUCLEOTIDE SEQUENCE [LARGE SCALE GENOMIC DNA]</scope>
</reference>
<name>A0A2W4UJC3_9CYAN</name>
<organism evidence="2 3">
    <name type="scientific">Leptolyngbya foveolarum</name>
    <dbReference type="NCBI Taxonomy" id="47253"/>
    <lineage>
        <taxon>Bacteria</taxon>
        <taxon>Bacillati</taxon>
        <taxon>Cyanobacteriota</taxon>
        <taxon>Cyanophyceae</taxon>
        <taxon>Leptolyngbyales</taxon>
        <taxon>Leptolyngbyaceae</taxon>
        <taxon>Leptolyngbya group</taxon>
        <taxon>Leptolyngbya</taxon>
    </lineage>
</organism>
<reference evidence="2 3" key="2">
    <citation type="submission" date="2018-06" db="EMBL/GenBank/DDBJ databases">
        <title>Metagenomic assembly of (sub)arctic Cyanobacteria and their associated microbiome from non-axenic cultures.</title>
        <authorList>
            <person name="Baurain D."/>
        </authorList>
    </citation>
    <scope>NUCLEOTIDE SEQUENCE [LARGE SCALE GENOMIC DNA]</scope>
    <source>
        <strain evidence="2">ULC129bin1</strain>
    </source>
</reference>
<dbReference type="Gene3D" id="3.40.50.10140">
    <property type="entry name" value="Toll/interleukin-1 receptor homology (TIR) domain"/>
    <property type="match status" value="1"/>
</dbReference>
<comment type="caution">
    <text evidence="2">The sequence shown here is derived from an EMBL/GenBank/DDBJ whole genome shotgun (WGS) entry which is preliminary data.</text>
</comment>
<sequence>MIERPFDVFLAHRSVDKPLIRKIYRALKARGLNPWLDEEEIPPGTSFQEELQQAIGRVKTAAICIGLGLTHQ</sequence>
<accession>A0A2W4UJC3</accession>
<evidence type="ECO:0000259" key="1">
    <source>
        <dbReference type="PROSITE" id="PS50104"/>
    </source>
</evidence>
<dbReference type="SUPFAM" id="SSF52200">
    <property type="entry name" value="Toll/Interleukin receptor TIR domain"/>
    <property type="match status" value="1"/>
</dbReference>
<dbReference type="Pfam" id="PF13676">
    <property type="entry name" value="TIR_2"/>
    <property type="match status" value="1"/>
</dbReference>
<dbReference type="InterPro" id="IPR035897">
    <property type="entry name" value="Toll_tir_struct_dom_sf"/>
</dbReference>
<feature type="domain" description="TIR" evidence="1">
    <location>
        <begin position="4"/>
        <end position="72"/>
    </location>
</feature>
<gene>
    <name evidence="2" type="ORF">DCF25_06425</name>
</gene>
<proteinExistence type="predicted"/>
<dbReference type="GO" id="GO:0007165">
    <property type="term" value="P:signal transduction"/>
    <property type="evidence" value="ECO:0007669"/>
    <property type="project" value="InterPro"/>
</dbReference>
<dbReference type="PROSITE" id="PS50104">
    <property type="entry name" value="TIR"/>
    <property type="match status" value="1"/>
</dbReference>
<protein>
    <recommendedName>
        <fullName evidence="1">TIR domain-containing protein</fullName>
    </recommendedName>
</protein>
<evidence type="ECO:0000313" key="3">
    <source>
        <dbReference type="Proteomes" id="UP000249354"/>
    </source>
</evidence>
<evidence type="ECO:0000313" key="2">
    <source>
        <dbReference type="EMBL" id="PZO20572.1"/>
    </source>
</evidence>
<dbReference type="InterPro" id="IPR000157">
    <property type="entry name" value="TIR_dom"/>
</dbReference>
<dbReference type="Proteomes" id="UP000249354">
    <property type="component" value="Unassembled WGS sequence"/>
</dbReference>